<proteinExistence type="inferred from homology"/>
<dbReference type="PANTHER" id="PTHR12220:SF13">
    <property type="entry name" value="LARGE RIBOSOMAL SUBUNIT PROTEIN UL16M"/>
    <property type="match status" value="1"/>
</dbReference>
<evidence type="ECO:0000256" key="1">
    <source>
        <dbReference type="ARBA" id="ARBA00008931"/>
    </source>
</evidence>
<evidence type="ECO:0000256" key="2">
    <source>
        <dbReference type="ARBA" id="ARBA00022980"/>
    </source>
</evidence>
<dbReference type="Pfam" id="PF00252">
    <property type="entry name" value="Ribosomal_L16"/>
    <property type="match status" value="1"/>
</dbReference>
<dbReference type="HAMAP" id="MF_01342">
    <property type="entry name" value="Ribosomal_uL16"/>
    <property type="match status" value="1"/>
</dbReference>
<keyword evidence="3" id="KW-0687">Ribonucleoprotein</keyword>
<name>A0A645CTB8_9ZZZZ</name>
<dbReference type="PRINTS" id="PR00060">
    <property type="entry name" value="RIBOSOMALL16"/>
</dbReference>
<dbReference type="FunFam" id="3.90.1170.10:FF:000001">
    <property type="entry name" value="50S ribosomal protein L16"/>
    <property type="match status" value="1"/>
</dbReference>
<comment type="similarity">
    <text evidence="1">Belongs to the universal ribosomal protein uL16 family.</text>
</comment>
<reference evidence="4" key="1">
    <citation type="submission" date="2019-08" db="EMBL/GenBank/DDBJ databases">
        <authorList>
            <person name="Kucharzyk K."/>
            <person name="Murdoch R.W."/>
            <person name="Higgins S."/>
            <person name="Loffler F."/>
        </authorList>
    </citation>
    <scope>NUCLEOTIDE SEQUENCE</scope>
</reference>
<dbReference type="InterPro" id="IPR016180">
    <property type="entry name" value="Ribosomal_uL16_dom"/>
</dbReference>
<dbReference type="NCBIfam" id="TIGR01164">
    <property type="entry name" value="rplP_bact"/>
    <property type="match status" value="1"/>
</dbReference>
<dbReference type="InterPro" id="IPR000114">
    <property type="entry name" value="Ribosomal_uL16_bact-type"/>
</dbReference>
<evidence type="ECO:0000313" key="4">
    <source>
        <dbReference type="EMBL" id="MPM80139.1"/>
    </source>
</evidence>
<dbReference type="PANTHER" id="PTHR12220">
    <property type="entry name" value="50S/60S RIBOSOMAL PROTEIN L16"/>
    <property type="match status" value="1"/>
</dbReference>
<keyword evidence="2 4" id="KW-0689">Ribosomal protein</keyword>
<dbReference type="SUPFAM" id="SSF54686">
    <property type="entry name" value="Ribosomal protein L16p/L10e"/>
    <property type="match status" value="1"/>
</dbReference>
<dbReference type="Gene3D" id="3.90.1170.10">
    <property type="entry name" value="Ribosomal protein L10e/L16"/>
    <property type="match status" value="1"/>
</dbReference>
<dbReference type="GO" id="GO:0003735">
    <property type="term" value="F:structural constituent of ribosome"/>
    <property type="evidence" value="ECO:0007669"/>
    <property type="project" value="InterPro"/>
</dbReference>
<protein>
    <submittedName>
        <fullName evidence="4">50S ribosomal protein L16</fullName>
    </submittedName>
</protein>
<dbReference type="EMBL" id="VSSQ01029843">
    <property type="protein sequence ID" value="MPM80139.1"/>
    <property type="molecule type" value="Genomic_DNA"/>
</dbReference>
<dbReference type="InterPro" id="IPR047873">
    <property type="entry name" value="Ribosomal_uL16"/>
</dbReference>
<organism evidence="4">
    <name type="scientific">bioreactor metagenome</name>
    <dbReference type="NCBI Taxonomy" id="1076179"/>
    <lineage>
        <taxon>unclassified sequences</taxon>
        <taxon>metagenomes</taxon>
        <taxon>ecological metagenomes</taxon>
    </lineage>
</organism>
<accession>A0A645CTB8</accession>
<comment type="caution">
    <text evidence="4">The sequence shown here is derived from an EMBL/GenBank/DDBJ whole genome shotgun (WGS) entry which is preliminary data.</text>
</comment>
<dbReference type="CDD" id="cd01433">
    <property type="entry name" value="Ribosomal_L16_L10e"/>
    <property type="match status" value="1"/>
</dbReference>
<evidence type="ECO:0000256" key="3">
    <source>
        <dbReference type="ARBA" id="ARBA00023274"/>
    </source>
</evidence>
<gene>
    <name evidence="4" type="primary">rplP_38</name>
    <name evidence="4" type="ORF">SDC9_127185</name>
</gene>
<dbReference type="AlphaFoldDB" id="A0A645CTB8"/>
<dbReference type="GO" id="GO:0019843">
    <property type="term" value="F:rRNA binding"/>
    <property type="evidence" value="ECO:0007669"/>
    <property type="project" value="InterPro"/>
</dbReference>
<dbReference type="GO" id="GO:0022625">
    <property type="term" value="C:cytosolic large ribosomal subunit"/>
    <property type="evidence" value="ECO:0007669"/>
    <property type="project" value="TreeGrafter"/>
</dbReference>
<dbReference type="GO" id="GO:0006412">
    <property type="term" value="P:translation"/>
    <property type="evidence" value="ECO:0007669"/>
    <property type="project" value="InterPro"/>
</dbReference>
<sequence length="136" mass="15008">MLQPKKVKYRKTFRGKNRGVALRGSTVVFGDYGLKSITSGEISARQIEAARKKITFITKREGKYWVKIFPSKPLTKKALGVKMGSGKGNIDEYVAVIKPGVVLFELAGVSEEMAREAFAKAAHKLSVQTTFVKKNA</sequence>
<dbReference type="InterPro" id="IPR036920">
    <property type="entry name" value="Ribosomal_uL16_sf"/>
</dbReference>